<dbReference type="PANTHER" id="PTHR47526:SF4">
    <property type="entry name" value="SWIM-TYPE DOMAIN-CONTAINING PROTEIN"/>
    <property type="match status" value="1"/>
</dbReference>
<evidence type="ECO:0000256" key="1">
    <source>
        <dbReference type="PROSITE-ProRule" id="PRU00325"/>
    </source>
</evidence>
<dbReference type="PROSITE" id="PS50966">
    <property type="entry name" value="ZF_SWIM"/>
    <property type="match status" value="1"/>
</dbReference>
<keyword evidence="1" id="KW-0863">Zinc-finger</keyword>
<dbReference type="InterPro" id="IPR007527">
    <property type="entry name" value="Znf_SWIM"/>
</dbReference>
<comment type="caution">
    <text evidence="3">The sequence shown here is derived from an EMBL/GenBank/DDBJ whole genome shotgun (WGS) entry which is preliminary data.</text>
</comment>
<evidence type="ECO:0000313" key="3">
    <source>
        <dbReference type="EMBL" id="KAK8767266.1"/>
    </source>
</evidence>
<dbReference type="PANTHER" id="PTHR47526">
    <property type="entry name" value="ATP-DEPENDENT DNA HELICASE"/>
    <property type="match status" value="1"/>
</dbReference>
<keyword evidence="1" id="KW-0862">Zinc</keyword>
<dbReference type="Pfam" id="PF04434">
    <property type="entry name" value="SWIM"/>
    <property type="match status" value="1"/>
</dbReference>
<keyword evidence="4" id="KW-1185">Reference proteome</keyword>
<dbReference type="GO" id="GO:0008270">
    <property type="term" value="F:zinc ion binding"/>
    <property type="evidence" value="ECO:0007669"/>
    <property type="project" value="UniProtKB-KW"/>
</dbReference>
<dbReference type="AlphaFoldDB" id="A0AAQ4DXS6"/>
<sequence length="186" mass="20489">MSAVSSETYVSTLCPKDRAHYEEKTNQCGVDPFTLRADDCTVDFNLWPSVDIADINEFLVLRTSFVTRQQLKAIKALEGHNFLTSGWVREPCMKTVVADTVILKTQVNHSQSLNKQPVDVWVLAESDGHIVSAHCTCMAGNGEACSHVAALLFYVECGVRARQEQSCTDGPNAWLPATVKTIGVRD</sequence>
<feature type="domain" description="SWIM-type" evidence="2">
    <location>
        <begin position="120"/>
        <end position="156"/>
    </location>
</feature>
<organism evidence="3 4">
    <name type="scientific">Amblyomma americanum</name>
    <name type="common">Lone star tick</name>
    <dbReference type="NCBI Taxonomy" id="6943"/>
    <lineage>
        <taxon>Eukaryota</taxon>
        <taxon>Metazoa</taxon>
        <taxon>Ecdysozoa</taxon>
        <taxon>Arthropoda</taxon>
        <taxon>Chelicerata</taxon>
        <taxon>Arachnida</taxon>
        <taxon>Acari</taxon>
        <taxon>Parasitiformes</taxon>
        <taxon>Ixodida</taxon>
        <taxon>Ixodoidea</taxon>
        <taxon>Ixodidae</taxon>
        <taxon>Amblyomminae</taxon>
        <taxon>Amblyomma</taxon>
    </lineage>
</organism>
<protein>
    <recommendedName>
        <fullName evidence="2">SWIM-type domain-containing protein</fullName>
    </recommendedName>
</protein>
<gene>
    <name evidence="3" type="ORF">V5799_005952</name>
</gene>
<reference evidence="3 4" key="1">
    <citation type="journal article" date="2023" name="Arcadia Sci">
        <title>De novo assembly of a long-read Amblyomma americanum tick genome.</title>
        <authorList>
            <person name="Chou S."/>
            <person name="Poskanzer K.E."/>
            <person name="Rollins M."/>
            <person name="Thuy-Boun P.S."/>
        </authorList>
    </citation>
    <scope>NUCLEOTIDE SEQUENCE [LARGE SCALE GENOMIC DNA]</scope>
    <source>
        <strain evidence="3">F_SG_1</strain>
        <tissue evidence="3">Salivary glands</tissue>
    </source>
</reference>
<evidence type="ECO:0000313" key="4">
    <source>
        <dbReference type="Proteomes" id="UP001321473"/>
    </source>
</evidence>
<proteinExistence type="predicted"/>
<dbReference type="Proteomes" id="UP001321473">
    <property type="component" value="Unassembled WGS sequence"/>
</dbReference>
<name>A0AAQ4DXS6_AMBAM</name>
<dbReference type="EMBL" id="JARKHS020025611">
    <property type="protein sequence ID" value="KAK8767266.1"/>
    <property type="molecule type" value="Genomic_DNA"/>
</dbReference>
<keyword evidence="1" id="KW-0479">Metal-binding</keyword>
<accession>A0AAQ4DXS6</accession>
<evidence type="ECO:0000259" key="2">
    <source>
        <dbReference type="PROSITE" id="PS50966"/>
    </source>
</evidence>